<evidence type="ECO:0000256" key="2">
    <source>
        <dbReference type="ARBA" id="ARBA00022475"/>
    </source>
</evidence>
<keyword evidence="4 9" id="KW-0067">ATP-binding</keyword>
<evidence type="ECO:0000256" key="6">
    <source>
        <dbReference type="ARBA" id="ARBA00022967"/>
    </source>
</evidence>
<dbReference type="InterPro" id="IPR050086">
    <property type="entry name" value="MetN_ABC_transporter-like"/>
</dbReference>
<keyword evidence="6" id="KW-1278">Translocase</keyword>
<dbReference type="InterPro" id="IPR003439">
    <property type="entry name" value="ABC_transporter-like_ATP-bd"/>
</dbReference>
<dbReference type="EMBL" id="CP155573">
    <property type="protein sequence ID" value="XFO68367.1"/>
    <property type="molecule type" value="Genomic_DNA"/>
</dbReference>
<feature type="domain" description="ABC transporter" evidence="8">
    <location>
        <begin position="2"/>
        <end position="243"/>
    </location>
</feature>
<evidence type="ECO:0000256" key="7">
    <source>
        <dbReference type="ARBA" id="ARBA00023136"/>
    </source>
</evidence>
<dbReference type="Pfam" id="PF00005">
    <property type="entry name" value="ABC_tran"/>
    <property type="match status" value="1"/>
</dbReference>
<accession>A0ABZ3ISG7</accession>
<evidence type="ECO:0000313" key="9">
    <source>
        <dbReference type="EMBL" id="XFO68367.1"/>
    </source>
</evidence>
<dbReference type="GO" id="GO:0005524">
    <property type="term" value="F:ATP binding"/>
    <property type="evidence" value="ECO:0007669"/>
    <property type="project" value="UniProtKB-KW"/>
</dbReference>
<dbReference type="CDD" id="cd03256">
    <property type="entry name" value="ABC_PhnC_transporter"/>
    <property type="match status" value="1"/>
</dbReference>
<keyword evidence="7" id="KW-0472">Membrane</keyword>
<keyword evidence="3" id="KW-0547">Nucleotide-binding</keyword>
<keyword evidence="2" id="KW-1003">Cell membrane</keyword>
<dbReference type="InterPro" id="IPR027417">
    <property type="entry name" value="P-loop_NTPase"/>
</dbReference>
<evidence type="ECO:0000313" key="10">
    <source>
        <dbReference type="Proteomes" id="UP000216752"/>
    </source>
</evidence>
<keyword evidence="5" id="KW-0918">Phosphonate transport</keyword>
<dbReference type="PROSITE" id="PS50893">
    <property type="entry name" value="ABC_TRANSPORTER_2"/>
    <property type="match status" value="1"/>
</dbReference>
<dbReference type="PANTHER" id="PTHR43166:SF6">
    <property type="entry name" value="PHOSPHONATES IMPORT ATP-BINDING PROTEIN PHNC"/>
    <property type="match status" value="1"/>
</dbReference>
<dbReference type="RefSeq" id="WP_094604141.1">
    <property type="nucleotide sequence ID" value="NZ_CP155573.1"/>
</dbReference>
<dbReference type="InterPro" id="IPR012693">
    <property type="entry name" value="ABC_transpr_PhnC"/>
</dbReference>
<reference evidence="9" key="1">
    <citation type="submission" date="2024-05" db="EMBL/GenBank/DDBJ databases">
        <title>Isolation and characterization of Sporomusa carbonis sp. nov., a carboxydotrophic hydrogenogen in the genus of Sporomusa isolated from a charcoal burning pile.</title>
        <authorList>
            <person name="Boeer T."/>
            <person name="Rosenbaum F."/>
            <person name="Eysell L."/>
            <person name="Mueller V."/>
            <person name="Daniel R."/>
            <person name="Poehlein A."/>
        </authorList>
    </citation>
    <scope>NUCLEOTIDE SEQUENCE [LARGE SCALE GENOMIC DNA]</scope>
    <source>
        <strain evidence="9">DSM 10669</strain>
    </source>
</reference>
<gene>
    <name evidence="9" type="primary">phnC</name>
    <name evidence="9" type="ORF">SPSIL_045900</name>
</gene>
<sequence length="260" mass="28471">MIEISNLYKEYTGTKALKNINFAVKTGEFVVLLGPSGAGKSTLLRCINGLVKPTAGTVVVHGVPVHETLQLENVRRQVGMIFQQFNLVKRLTVLENVLCGCLAHTNVFTSCLKFFSQQDIDYALHCLQRVGLEHKAYQRADQLSGGQQQRVGIARALAQCPAIVLADEPVASLDPKSADRVLDILQTINKQDAITVVVSLHNIELATKYAERIVGIREGAIVFDQSATLLTEGDVEQIYGMAAGPENEEICYKQVSYARA</sequence>
<dbReference type="Proteomes" id="UP000216752">
    <property type="component" value="Chromosome"/>
</dbReference>
<dbReference type="PROSITE" id="PS00211">
    <property type="entry name" value="ABC_TRANSPORTER_1"/>
    <property type="match status" value="1"/>
</dbReference>
<evidence type="ECO:0000256" key="5">
    <source>
        <dbReference type="ARBA" id="ARBA00022885"/>
    </source>
</evidence>
<dbReference type="InterPro" id="IPR017871">
    <property type="entry name" value="ABC_transporter-like_CS"/>
</dbReference>
<protein>
    <submittedName>
        <fullName evidence="9">Phosphate-import ATP-binding protein PhnC</fullName>
    </submittedName>
</protein>
<dbReference type="NCBIfam" id="TIGR02315">
    <property type="entry name" value="ABC_phnC"/>
    <property type="match status" value="1"/>
</dbReference>
<dbReference type="Gene3D" id="3.40.50.300">
    <property type="entry name" value="P-loop containing nucleotide triphosphate hydrolases"/>
    <property type="match status" value="1"/>
</dbReference>
<dbReference type="InterPro" id="IPR003593">
    <property type="entry name" value="AAA+_ATPase"/>
</dbReference>
<evidence type="ECO:0000256" key="3">
    <source>
        <dbReference type="ARBA" id="ARBA00022741"/>
    </source>
</evidence>
<name>A0ABZ3ISG7_9FIRM</name>
<proteinExistence type="predicted"/>
<evidence type="ECO:0000256" key="4">
    <source>
        <dbReference type="ARBA" id="ARBA00022840"/>
    </source>
</evidence>
<dbReference type="SUPFAM" id="SSF52540">
    <property type="entry name" value="P-loop containing nucleoside triphosphate hydrolases"/>
    <property type="match status" value="1"/>
</dbReference>
<evidence type="ECO:0000259" key="8">
    <source>
        <dbReference type="PROSITE" id="PS50893"/>
    </source>
</evidence>
<organism evidence="9 10">
    <name type="scientific">Sporomusa silvacetica DSM 10669</name>
    <dbReference type="NCBI Taxonomy" id="1123289"/>
    <lineage>
        <taxon>Bacteria</taxon>
        <taxon>Bacillati</taxon>
        <taxon>Bacillota</taxon>
        <taxon>Negativicutes</taxon>
        <taxon>Selenomonadales</taxon>
        <taxon>Sporomusaceae</taxon>
        <taxon>Sporomusa</taxon>
    </lineage>
</organism>
<dbReference type="SMART" id="SM00382">
    <property type="entry name" value="AAA"/>
    <property type="match status" value="1"/>
</dbReference>
<dbReference type="PANTHER" id="PTHR43166">
    <property type="entry name" value="AMINO ACID IMPORT ATP-BINDING PROTEIN"/>
    <property type="match status" value="1"/>
</dbReference>
<evidence type="ECO:0000256" key="1">
    <source>
        <dbReference type="ARBA" id="ARBA00022448"/>
    </source>
</evidence>
<keyword evidence="1" id="KW-0813">Transport</keyword>
<keyword evidence="10" id="KW-1185">Reference proteome</keyword>